<feature type="domain" description="Purine catabolism PurC-like" evidence="2">
    <location>
        <begin position="6"/>
        <end position="124"/>
    </location>
</feature>
<dbReference type="RefSeq" id="WP_095370536.1">
    <property type="nucleotide sequence ID" value="NZ_CP022983.1"/>
</dbReference>
<protein>
    <recommendedName>
        <fullName evidence="7">PucR family transcriptional regulator</fullName>
    </recommendedName>
</protein>
<dbReference type="Pfam" id="PF07905">
    <property type="entry name" value="PucR"/>
    <property type="match status" value="1"/>
</dbReference>
<dbReference type="Proteomes" id="UP000215137">
    <property type="component" value="Chromosome"/>
</dbReference>
<feature type="domain" description="CdaR GGDEF-like" evidence="4">
    <location>
        <begin position="291"/>
        <end position="416"/>
    </location>
</feature>
<evidence type="ECO:0000313" key="5">
    <source>
        <dbReference type="EMBL" id="ASV66961.1"/>
    </source>
</evidence>
<sequence length="534" mass="61183">MKVSKLLSSPSLEGMRVVAGESGIKREVHTVNMMDAPDIIPFLNRHEFLVTTAYHLKDQPHLLNELIQAMANQGCAALGIKTKRFLDSVPPSALKLANELNFPIIELPLALSLGDVINHTLRLILDSRANELTAALETHKHFTNIILQGKGIETLMKELSKIIDCSVHLVDQHLHSLSDQQHQLEIFVMREDIEREIKRISSSSPISISFSLLVSKKTYHLFPINISEKKRGFLIIEGEIPQENHLNILTIEQATNVLSFALMKEHALNTHAKNIRNDFFLHFLDGTFKLQDEIINRAKEFSLQNDCDYICVVGKVDQANPHDSFTQRQQKSDNIFEYLEEVIHQTTVNVHFFTKSDECILLFEAHQGLSPYMNILKDIQLRMTNRFNQTISFGVSNVIHSFVQVRTAYHEASESLSQGAISKRTNFIQSFQTRDILELLRLIPEKELSHFYTHAFKGFLSIKPDERESLLQTLSVYLETHCQISETAKRLFVHRNTVVYRIDKCEEILGKDLKDPETTLQLRTALRMKKLLEA</sequence>
<reference evidence="5 6" key="1">
    <citation type="submission" date="2017-08" db="EMBL/GenBank/DDBJ databases">
        <title>Complete Genome Sequence of Bacillus kochii Oregon-R-modENCODE STRAIN BDGP4, isolated from Drosophila melanogaster gut.</title>
        <authorList>
            <person name="Wan K.H."/>
            <person name="Yu C."/>
            <person name="Park S."/>
            <person name="Hammonds A.S."/>
            <person name="Booth B.W."/>
            <person name="Celniker S.E."/>
        </authorList>
    </citation>
    <scope>NUCLEOTIDE SEQUENCE [LARGE SCALE GENOMIC DNA]</scope>
    <source>
        <strain evidence="5 6">BDGP4</strain>
    </source>
</reference>
<gene>
    <name evidence="5" type="ORF">CKF48_06240</name>
</gene>
<dbReference type="InterPro" id="IPR042070">
    <property type="entry name" value="PucR_C-HTH_sf"/>
</dbReference>
<keyword evidence="6" id="KW-1185">Reference proteome</keyword>
<dbReference type="PANTHER" id="PTHR33744">
    <property type="entry name" value="CARBOHYDRATE DIACID REGULATOR"/>
    <property type="match status" value="1"/>
</dbReference>
<dbReference type="Pfam" id="PF17853">
    <property type="entry name" value="GGDEF_2"/>
    <property type="match status" value="1"/>
</dbReference>
<dbReference type="InterPro" id="IPR051448">
    <property type="entry name" value="CdaR-like_regulators"/>
</dbReference>
<name>A0A248TFI3_9BACI</name>
<dbReference type="KEGG" id="bko:CKF48_06240"/>
<evidence type="ECO:0000259" key="2">
    <source>
        <dbReference type="Pfam" id="PF07905"/>
    </source>
</evidence>
<dbReference type="EMBL" id="CP022983">
    <property type="protein sequence ID" value="ASV66961.1"/>
    <property type="molecule type" value="Genomic_DNA"/>
</dbReference>
<dbReference type="Pfam" id="PF13556">
    <property type="entry name" value="HTH_30"/>
    <property type="match status" value="1"/>
</dbReference>
<dbReference type="PANTHER" id="PTHR33744:SF1">
    <property type="entry name" value="DNA-BINDING TRANSCRIPTIONAL ACTIVATOR ADER"/>
    <property type="match status" value="1"/>
</dbReference>
<evidence type="ECO:0000256" key="1">
    <source>
        <dbReference type="ARBA" id="ARBA00006754"/>
    </source>
</evidence>
<evidence type="ECO:0000313" key="6">
    <source>
        <dbReference type="Proteomes" id="UP000215137"/>
    </source>
</evidence>
<evidence type="ECO:0000259" key="4">
    <source>
        <dbReference type="Pfam" id="PF17853"/>
    </source>
</evidence>
<evidence type="ECO:0000259" key="3">
    <source>
        <dbReference type="Pfam" id="PF13556"/>
    </source>
</evidence>
<dbReference type="AlphaFoldDB" id="A0A248TFI3"/>
<accession>A0A248TFI3</accession>
<dbReference type="InterPro" id="IPR025736">
    <property type="entry name" value="PucR_C-HTH_dom"/>
</dbReference>
<proteinExistence type="inferred from homology"/>
<dbReference type="Gene3D" id="1.10.10.2840">
    <property type="entry name" value="PucR C-terminal helix-turn-helix domain"/>
    <property type="match status" value="1"/>
</dbReference>
<feature type="domain" description="PucR C-terminal helix-turn-helix" evidence="3">
    <location>
        <begin position="470"/>
        <end position="527"/>
    </location>
</feature>
<comment type="similarity">
    <text evidence="1">Belongs to the CdaR family.</text>
</comment>
<evidence type="ECO:0008006" key="7">
    <source>
        <dbReference type="Google" id="ProtNLM"/>
    </source>
</evidence>
<dbReference type="OrthoDB" id="142218at2"/>
<dbReference type="InterPro" id="IPR012914">
    <property type="entry name" value="PucR_dom"/>
</dbReference>
<dbReference type="InterPro" id="IPR041522">
    <property type="entry name" value="CdaR_GGDEF"/>
</dbReference>
<organism evidence="5 6">
    <name type="scientific">Cytobacillus kochii</name>
    <dbReference type="NCBI Taxonomy" id="859143"/>
    <lineage>
        <taxon>Bacteria</taxon>
        <taxon>Bacillati</taxon>
        <taxon>Bacillota</taxon>
        <taxon>Bacilli</taxon>
        <taxon>Bacillales</taxon>
        <taxon>Bacillaceae</taxon>
        <taxon>Cytobacillus</taxon>
    </lineage>
</organism>